<sequence length="193" mass="20786">MSVLASMAGFAVAASITPGPVNLVALASSVRFGFRAAMWHVSGATLGFVLLLLLVGHGLYALMERIPLLAVSTKWAGIVFLLYMACRLALDDGRLGSDNTVRRPSIWAGAVMQWLNPKAWLAAVAGVGVYCGEGDGLRLWQFAAIYLVVCYLSVASWAGAGLFLRQHLQDARRMRYFNRAMAVVIALSILALL</sequence>
<comment type="subcellular location">
    <subcellularLocation>
        <location evidence="1">Cell membrane</location>
        <topology evidence="1">Multi-pass membrane protein</topology>
    </subcellularLocation>
</comment>
<evidence type="ECO:0000256" key="1">
    <source>
        <dbReference type="ARBA" id="ARBA00004651"/>
    </source>
</evidence>
<evidence type="ECO:0000313" key="7">
    <source>
        <dbReference type="EMBL" id="PZA14806.1"/>
    </source>
</evidence>
<dbReference type="PANTHER" id="PTHR30086:SF20">
    <property type="entry name" value="ARGININE EXPORTER PROTEIN ARGO-RELATED"/>
    <property type="match status" value="1"/>
</dbReference>
<comment type="caution">
    <text evidence="7">The sequence shown here is derived from an EMBL/GenBank/DDBJ whole genome shotgun (WGS) entry which is preliminary data.</text>
</comment>
<dbReference type="EMBL" id="QKOE01000022">
    <property type="protein sequence ID" value="PZA14806.1"/>
    <property type="molecule type" value="Genomic_DNA"/>
</dbReference>
<evidence type="ECO:0000256" key="2">
    <source>
        <dbReference type="ARBA" id="ARBA00022475"/>
    </source>
</evidence>
<evidence type="ECO:0000313" key="8">
    <source>
        <dbReference type="Proteomes" id="UP000248259"/>
    </source>
</evidence>
<keyword evidence="8" id="KW-1185">Reference proteome</keyword>
<dbReference type="AlphaFoldDB" id="A0A323UUC4"/>
<accession>A0A323UUC4</accession>
<keyword evidence="5 6" id="KW-0472">Membrane</keyword>
<evidence type="ECO:0000256" key="4">
    <source>
        <dbReference type="ARBA" id="ARBA00022989"/>
    </source>
</evidence>
<dbReference type="Pfam" id="PF01810">
    <property type="entry name" value="LysE"/>
    <property type="match status" value="1"/>
</dbReference>
<feature type="transmembrane region" description="Helical" evidence="6">
    <location>
        <begin position="68"/>
        <end position="90"/>
    </location>
</feature>
<keyword evidence="2" id="KW-1003">Cell membrane</keyword>
<dbReference type="Proteomes" id="UP000248259">
    <property type="component" value="Unassembled WGS sequence"/>
</dbReference>
<evidence type="ECO:0000256" key="3">
    <source>
        <dbReference type="ARBA" id="ARBA00022692"/>
    </source>
</evidence>
<dbReference type="GO" id="GO:0033228">
    <property type="term" value="P:cysteine export across plasma membrane"/>
    <property type="evidence" value="ECO:0007669"/>
    <property type="project" value="TreeGrafter"/>
</dbReference>
<keyword evidence="3 6" id="KW-0812">Transmembrane</keyword>
<name>A0A323UUC4_9RHOO</name>
<proteinExistence type="predicted"/>
<feature type="transmembrane region" description="Helical" evidence="6">
    <location>
        <begin position="143"/>
        <end position="164"/>
    </location>
</feature>
<feature type="transmembrane region" description="Helical" evidence="6">
    <location>
        <begin position="37"/>
        <end position="56"/>
    </location>
</feature>
<reference evidence="7 8" key="1">
    <citation type="submission" date="2018-06" db="EMBL/GenBank/DDBJ databases">
        <title>Azoarcus communis strain SWub3 genome.</title>
        <authorList>
            <person name="Zorraquino Salvo V."/>
            <person name="Toubiana D."/>
            <person name="Blumwald E."/>
        </authorList>
    </citation>
    <scope>NUCLEOTIDE SEQUENCE [LARGE SCALE GENOMIC DNA]</scope>
    <source>
        <strain evidence="7 8">SWub3</strain>
    </source>
</reference>
<dbReference type="GO" id="GO:0005886">
    <property type="term" value="C:plasma membrane"/>
    <property type="evidence" value="ECO:0007669"/>
    <property type="project" value="UniProtKB-SubCell"/>
</dbReference>
<feature type="transmembrane region" description="Helical" evidence="6">
    <location>
        <begin position="176"/>
        <end position="192"/>
    </location>
</feature>
<dbReference type="GO" id="GO:0015171">
    <property type="term" value="F:amino acid transmembrane transporter activity"/>
    <property type="evidence" value="ECO:0007669"/>
    <property type="project" value="TreeGrafter"/>
</dbReference>
<dbReference type="PANTHER" id="PTHR30086">
    <property type="entry name" value="ARGININE EXPORTER PROTEIN ARGO"/>
    <property type="match status" value="1"/>
</dbReference>
<organism evidence="7 8">
    <name type="scientific">Parazoarcus communis SWub3 = DSM 12120</name>
    <dbReference type="NCBI Taxonomy" id="1121029"/>
    <lineage>
        <taxon>Bacteria</taxon>
        <taxon>Pseudomonadati</taxon>
        <taxon>Pseudomonadota</taxon>
        <taxon>Betaproteobacteria</taxon>
        <taxon>Rhodocyclales</taxon>
        <taxon>Zoogloeaceae</taxon>
        <taxon>Parazoarcus</taxon>
    </lineage>
</organism>
<dbReference type="InterPro" id="IPR001123">
    <property type="entry name" value="LeuE-type"/>
</dbReference>
<evidence type="ECO:0000256" key="5">
    <source>
        <dbReference type="ARBA" id="ARBA00023136"/>
    </source>
</evidence>
<dbReference type="OrthoDB" id="9812084at2"/>
<keyword evidence="4 6" id="KW-1133">Transmembrane helix</keyword>
<gene>
    <name evidence="7" type="ORF">DNK49_20090</name>
</gene>
<protein>
    <submittedName>
        <fullName evidence="7">LysE family translocator</fullName>
    </submittedName>
</protein>
<evidence type="ECO:0000256" key="6">
    <source>
        <dbReference type="SAM" id="Phobius"/>
    </source>
</evidence>